<organism evidence="2 3">
    <name type="scientific">Virgisporangium aurantiacum</name>
    <dbReference type="NCBI Taxonomy" id="175570"/>
    <lineage>
        <taxon>Bacteria</taxon>
        <taxon>Bacillati</taxon>
        <taxon>Actinomycetota</taxon>
        <taxon>Actinomycetes</taxon>
        <taxon>Micromonosporales</taxon>
        <taxon>Micromonosporaceae</taxon>
        <taxon>Virgisporangium</taxon>
    </lineage>
</organism>
<dbReference type="Proteomes" id="UP000612585">
    <property type="component" value="Unassembled WGS sequence"/>
</dbReference>
<comment type="caution">
    <text evidence="2">The sequence shown here is derived from an EMBL/GenBank/DDBJ whole genome shotgun (WGS) entry which is preliminary data.</text>
</comment>
<keyword evidence="3" id="KW-1185">Reference proteome</keyword>
<proteinExistence type="predicted"/>
<feature type="domain" description="CHAT" evidence="1">
    <location>
        <begin position="633"/>
        <end position="875"/>
    </location>
</feature>
<name>A0A8J3Z5U5_9ACTN</name>
<dbReference type="AlphaFoldDB" id="A0A8J3Z5U5"/>
<sequence>MTEQEPTADLVIQARRVHENVIADPMRFRSAAADLVGRARRAGDREALVLALRALAWAERARLADAQAKILLDEAARIARRHRLDHALGDVLLSRAAVNQELGRMGSAQRDLDLAGGLVAVGRAVEVRFQRAVLHQNLGRLGPAATAYRELLARSDTPARIKVIAGNNLAMIDAQVGRYGEAFRHLDGAARRAGQVGPALVAMVLETQAWATVQAGRLVEGLRLFEESARAHEAAGLPLGEHFVEYSDALMDLRLLPEATAAARSAADVFRTMGVPLMGAEAQLRIAQLAMLLDDPVAAERAAATAVESFGRQDRTVWKARAVLVRTEARLRAGSVDAADLRRARHVCATLTSAGLASSAVHAHVVAGRIAAKLGRVGDAVRSLERAAELATARPILVRLLGRVAAALAARMSGRRGETLANCRRGLRDLARHRAALPSAELRALASGHGVELGQLGLEVVIEAGAPRHVLDWMERTRAAALLAVEPAGSRDIDDDLAALRAAYAEVEAMTLQTNRGPTAETLLTRQATIESRIRRATWQRHTSAGPAATPIGVSRLRELLAGRILVEYGILHDRLMAIVVEPRRSRVVPLGTAGTPAVHLRALLFALRRLTESRPPASLAAARLSADHHIGTLRELLLDPLAVAPDAELVVVPVGQLHGVPWPAMHDGPLSLAPSARFWARTRTSAVDRRRARRVVLVEGPHLPGATAEIRRLHRLYPDATVITPPHSTTAAVVDLADGAGLVHLACHGLLRSDNPLFSSLILSDGPLTVQEFQARGAAPNRLVLASCQSGIDVSYAGDEVLGFVSALLARGTAGIVASTAAVPDVAAVDLMCALHEGLISGRTLAHALHAARATLDRSDPAAFVNWCTFTAHGAA</sequence>
<accession>A0A8J3Z5U5</accession>
<dbReference type="Gene3D" id="1.25.40.10">
    <property type="entry name" value="Tetratricopeptide repeat domain"/>
    <property type="match status" value="1"/>
</dbReference>
<evidence type="ECO:0000313" key="2">
    <source>
        <dbReference type="EMBL" id="GIJ57467.1"/>
    </source>
</evidence>
<reference evidence="2" key="1">
    <citation type="submission" date="2021-01" db="EMBL/GenBank/DDBJ databases">
        <title>Whole genome shotgun sequence of Virgisporangium aurantiacum NBRC 16421.</title>
        <authorList>
            <person name="Komaki H."/>
            <person name="Tamura T."/>
        </authorList>
    </citation>
    <scope>NUCLEOTIDE SEQUENCE</scope>
    <source>
        <strain evidence="2">NBRC 16421</strain>
    </source>
</reference>
<dbReference type="EMBL" id="BOPG01000031">
    <property type="protein sequence ID" value="GIJ57467.1"/>
    <property type="molecule type" value="Genomic_DNA"/>
</dbReference>
<evidence type="ECO:0000259" key="1">
    <source>
        <dbReference type="Pfam" id="PF12770"/>
    </source>
</evidence>
<evidence type="ECO:0000313" key="3">
    <source>
        <dbReference type="Proteomes" id="UP000612585"/>
    </source>
</evidence>
<dbReference type="Pfam" id="PF12770">
    <property type="entry name" value="CHAT"/>
    <property type="match status" value="1"/>
</dbReference>
<gene>
    <name evidence="2" type="ORF">Vau01_049830</name>
</gene>
<dbReference type="InterPro" id="IPR011990">
    <property type="entry name" value="TPR-like_helical_dom_sf"/>
</dbReference>
<dbReference type="InterPro" id="IPR024983">
    <property type="entry name" value="CHAT_dom"/>
</dbReference>
<dbReference type="SUPFAM" id="SSF48452">
    <property type="entry name" value="TPR-like"/>
    <property type="match status" value="2"/>
</dbReference>
<protein>
    <submittedName>
        <fullName evidence="2">CHAT domain-containing protein</fullName>
    </submittedName>
</protein>